<evidence type="ECO:0000313" key="1">
    <source>
        <dbReference type="EMBL" id="PJJ43521.1"/>
    </source>
</evidence>
<organism evidence="1 2">
    <name type="scientific">Glutamicibacter mysorens</name>
    <dbReference type="NCBI Taxonomy" id="257984"/>
    <lineage>
        <taxon>Bacteria</taxon>
        <taxon>Bacillati</taxon>
        <taxon>Actinomycetota</taxon>
        <taxon>Actinomycetes</taxon>
        <taxon>Micrococcales</taxon>
        <taxon>Micrococcaceae</taxon>
        <taxon>Glutamicibacter</taxon>
    </lineage>
</organism>
<comment type="caution">
    <text evidence="1">The sequence shown here is derived from an EMBL/GenBank/DDBJ whole genome shotgun (WGS) entry which is preliminary data.</text>
</comment>
<name>A0ABX4MZ65_9MICC</name>
<protein>
    <recommendedName>
        <fullName evidence="3">HNH endonuclease</fullName>
    </recommendedName>
</protein>
<evidence type="ECO:0008006" key="3">
    <source>
        <dbReference type="Google" id="ProtNLM"/>
    </source>
</evidence>
<accession>A0ABX4MZ65</accession>
<sequence>MQEDFNRLGIPDQLLGALDRQVLLELFKACFPDCSGEDIARISRRELITRIQTERAYAGHRPSRIIDDHPLRRPNLGAVKPGLLVREPGQSVYWCRQAKPLESAAALGQVDQYYLWNLPETMQAGDLILTALESTPALVATLEIASSEEPGKLTFTTLATFTDPISVADIESMIGEKLPRRSQYLDDPLADNILDGIRELLQRPRPIFVTAGACSPSKPAKANRVLGVAAILQRTAPGQPLACEICERDISARPRIHLPQAHQDGLRWEIQDHVDEVVLLCGDCHQMAHQPTLQQLRNYAKPACPACGERNPRKVVWGMPTFGPDDEEYVTAGCMMPFGPPSQWECRACETQYLVAEFDDRPYQAWAIYGQNLQR</sequence>
<gene>
    <name evidence="1" type="ORF">ATK23_0710</name>
</gene>
<reference evidence="1 2" key="1">
    <citation type="submission" date="2017-11" db="EMBL/GenBank/DDBJ databases">
        <title>Sequencing the genomes of 1000 actinobacteria strains.</title>
        <authorList>
            <person name="Klenk H.-P."/>
        </authorList>
    </citation>
    <scope>NUCLEOTIDE SEQUENCE [LARGE SCALE GENOMIC DNA]</scope>
    <source>
        <strain evidence="1 2">DSM 12798</strain>
    </source>
</reference>
<keyword evidence="2" id="KW-1185">Reference proteome</keyword>
<dbReference type="EMBL" id="PGEY01000001">
    <property type="protein sequence ID" value="PJJ43521.1"/>
    <property type="molecule type" value="Genomic_DNA"/>
</dbReference>
<dbReference type="Proteomes" id="UP000229263">
    <property type="component" value="Unassembled WGS sequence"/>
</dbReference>
<evidence type="ECO:0000313" key="2">
    <source>
        <dbReference type="Proteomes" id="UP000229263"/>
    </source>
</evidence>
<proteinExistence type="predicted"/>